<protein>
    <submittedName>
        <fullName evidence="2">Uncharacterized protein</fullName>
    </submittedName>
</protein>
<dbReference type="Proteomes" id="UP000326565">
    <property type="component" value="Unassembled WGS sequence"/>
</dbReference>
<proteinExistence type="predicted"/>
<feature type="chain" id="PRO_5024866209" evidence="1">
    <location>
        <begin position="27"/>
        <end position="99"/>
    </location>
</feature>
<organism evidence="2 3">
    <name type="scientific">Aspergillus leporis</name>
    <dbReference type="NCBI Taxonomy" id="41062"/>
    <lineage>
        <taxon>Eukaryota</taxon>
        <taxon>Fungi</taxon>
        <taxon>Dikarya</taxon>
        <taxon>Ascomycota</taxon>
        <taxon>Pezizomycotina</taxon>
        <taxon>Eurotiomycetes</taxon>
        <taxon>Eurotiomycetidae</taxon>
        <taxon>Eurotiales</taxon>
        <taxon>Aspergillaceae</taxon>
        <taxon>Aspergillus</taxon>
        <taxon>Aspergillus subgen. Circumdati</taxon>
    </lineage>
</organism>
<dbReference type="AlphaFoldDB" id="A0A5N5WGB7"/>
<evidence type="ECO:0000256" key="1">
    <source>
        <dbReference type="SAM" id="SignalP"/>
    </source>
</evidence>
<evidence type="ECO:0000313" key="2">
    <source>
        <dbReference type="EMBL" id="KAB8067099.1"/>
    </source>
</evidence>
<accession>A0A5N5WGB7</accession>
<evidence type="ECO:0000313" key="3">
    <source>
        <dbReference type="Proteomes" id="UP000326565"/>
    </source>
</evidence>
<gene>
    <name evidence="2" type="ORF">BDV29DRAFT_186758</name>
</gene>
<reference evidence="2 3" key="1">
    <citation type="submission" date="2019-04" db="EMBL/GenBank/DDBJ databases">
        <title>Friends and foes A comparative genomics study of 23 Aspergillus species from section Flavi.</title>
        <authorList>
            <consortium name="DOE Joint Genome Institute"/>
            <person name="Kjaerbolling I."/>
            <person name="Vesth T."/>
            <person name="Frisvad J.C."/>
            <person name="Nybo J.L."/>
            <person name="Theobald S."/>
            <person name="Kildgaard S."/>
            <person name="Isbrandt T."/>
            <person name="Kuo A."/>
            <person name="Sato A."/>
            <person name="Lyhne E.K."/>
            <person name="Kogle M.E."/>
            <person name="Wiebenga A."/>
            <person name="Kun R.S."/>
            <person name="Lubbers R.J."/>
            <person name="Makela M.R."/>
            <person name="Barry K."/>
            <person name="Chovatia M."/>
            <person name="Clum A."/>
            <person name="Daum C."/>
            <person name="Haridas S."/>
            <person name="He G."/>
            <person name="LaButti K."/>
            <person name="Lipzen A."/>
            <person name="Mondo S."/>
            <person name="Riley R."/>
            <person name="Salamov A."/>
            <person name="Simmons B.A."/>
            <person name="Magnuson J.K."/>
            <person name="Henrissat B."/>
            <person name="Mortensen U.H."/>
            <person name="Larsen T.O."/>
            <person name="Devries R.P."/>
            <person name="Grigoriev I.V."/>
            <person name="Machida M."/>
            <person name="Baker S.E."/>
            <person name="Andersen M.R."/>
        </authorList>
    </citation>
    <scope>NUCLEOTIDE SEQUENCE [LARGE SCALE GENOMIC DNA]</scope>
    <source>
        <strain evidence="2 3">CBS 151.66</strain>
    </source>
</reference>
<dbReference type="EMBL" id="ML732573">
    <property type="protein sequence ID" value="KAB8067099.1"/>
    <property type="molecule type" value="Genomic_DNA"/>
</dbReference>
<feature type="signal peptide" evidence="1">
    <location>
        <begin position="1"/>
        <end position="26"/>
    </location>
</feature>
<keyword evidence="3" id="KW-1185">Reference proteome</keyword>
<name>A0A5N5WGB7_9EURO</name>
<sequence length="99" mass="10716">MLGGHVGCYVILLAPSGLLMHTNCQCRPVPAPGHFPGFCLGVQCVRFGRDAQSNLMGAGQQQFSSILLPLNSSATDNVPSAVYGFEEQGYTPKYFVWKH</sequence>
<keyword evidence="1" id="KW-0732">Signal</keyword>